<protein>
    <recommendedName>
        <fullName evidence="7">Threonine aspartase</fullName>
    </recommendedName>
</protein>
<feature type="compositionally biased region" description="Polar residues" evidence="4">
    <location>
        <begin position="210"/>
        <end position="223"/>
    </location>
</feature>
<comment type="subunit">
    <text evidence="1">Heterotetramer of two alpha and two beta chains arranged as a dimer of alpha/beta heterodimers.</text>
</comment>
<evidence type="ECO:0000313" key="5">
    <source>
        <dbReference type="EMBL" id="KDP28659.1"/>
    </source>
</evidence>
<evidence type="ECO:0000256" key="2">
    <source>
        <dbReference type="PIRSR" id="PIRSR600246-1"/>
    </source>
</evidence>
<keyword evidence="6" id="KW-1185">Reference proteome</keyword>
<evidence type="ECO:0000256" key="3">
    <source>
        <dbReference type="PIRSR" id="PIRSR600246-3"/>
    </source>
</evidence>
<dbReference type="InterPro" id="IPR037464">
    <property type="entry name" value="Taspase1"/>
</dbReference>
<reference evidence="5 6" key="1">
    <citation type="journal article" date="2014" name="PLoS ONE">
        <title>Global Analysis of Gene Expression Profiles in Physic Nut (Jatropha curcas L.) Seedlings Exposed to Salt Stress.</title>
        <authorList>
            <person name="Zhang L."/>
            <person name="Zhang C."/>
            <person name="Wu P."/>
            <person name="Chen Y."/>
            <person name="Li M."/>
            <person name="Jiang H."/>
            <person name="Wu G."/>
        </authorList>
    </citation>
    <scope>NUCLEOTIDE SEQUENCE [LARGE SCALE GENOMIC DNA]</scope>
    <source>
        <strain evidence="6">cv. GZQX0401</strain>
        <tissue evidence="5">Young leaves</tissue>
    </source>
</reference>
<feature type="region of interest" description="Disordered" evidence="4">
    <location>
        <begin position="204"/>
        <end position="223"/>
    </location>
</feature>
<evidence type="ECO:0000256" key="4">
    <source>
        <dbReference type="SAM" id="MobiDB-lite"/>
    </source>
</evidence>
<evidence type="ECO:0000256" key="1">
    <source>
        <dbReference type="ARBA" id="ARBA00011601"/>
    </source>
</evidence>
<dbReference type="GO" id="GO:0004298">
    <property type="term" value="F:threonine-type endopeptidase activity"/>
    <property type="evidence" value="ECO:0007669"/>
    <property type="project" value="InterPro"/>
</dbReference>
<dbReference type="AlphaFoldDB" id="A0A067KA23"/>
<dbReference type="GO" id="GO:0051604">
    <property type="term" value="P:protein maturation"/>
    <property type="evidence" value="ECO:0007669"/>
    <property type="project" value="TreeGrafter"/>
</dbReference>
<proteinExistence type="predicted"/>
<dbReference type="FunFam" id="3.60.20.30:FF:000004">
    <property type="entry name" value="Putative threonine aspartase isoform A"/>
    <property type="match status" value="1"/>
</dbReference>
<dbReference type="Gene3D" id="3.60.20.30">
    <property type="entry name" value="(Glycosyl)asparaginase"/>
    <property type="match status" value="1"/>
</dbReference>
<dbReference type="CDD" id="cd04514">
    <property type="entry name" value="Taspase1_like"/>
    <property type="match status" value="1"/>
</dbReference>
<name>A0A067KA23_JATCU</name>
<evidence type="ECO:0008006" key="7">
    <source>
        <dbReference type="Google" id="ProtNLM"/>
    </source>
</evidence>
<feature type="site" description="Cleavage; by autolysis" evidence="3">
    <location>
        <begin position="235"/>
        <end position="236"/>
    </location>
</feature>
<sequence length="435" mass="45695">MACMAEDQNPRFFIAVHVGAGYHAPSSEKALRSAMKRACLAAASVLRKGSGGCLDAVTAAIQVLEDDPWTNAGRGSNLTEDGSVECDASIMDGDSGAFGAVGALRGVRNAIQIAALLAKEQMTGSSLLGRIPPMFLVSEGARIWAKSKGFDLPATIEEADKWLVTERARGQWKKYKAMLLNATADIDVSDGRFSCNSQETTKIPELEVHSGNSSKGNTGSQSSMSCALEEDNIMDTVGVICVDSEGHIASGSSSGGIALKVSGRVGLAAMYGSGCWASSRGLFGAPFIVGCCVSGAGEYLMKGFAARECCVSLSMYDWLFKTCLGIKNSRPHHFQAGPASASMKVLRSVVMDNSQNINDKSAGILLVQADAPQSAPGNSPKLKAVEIAAAFTSLSFGIGYFGSSMERPKVSVLRSTKQQSQTGIDHFEARIDLSS</sequence>
<dbReference type="STRING" id="180498.A0A067KA23"/>
<organism evidence="5 6">
    <name type="scientific">Jatropha curcas</name>
    <name type="common">Barbados nut</name>
    <dbReference type="NCBI Taxonomy" id="180498"/>
    <lineage>
        <taxon>Eukaryota</taxon>
        <taxon>Viridiplantae</taxon>
        <taxon>Streptophyta</taxon>
        <taxon>Embryophyta</taxon>
        <taxon>Tracheophyta</taxon>
        <taxon>Spermatophyta</taxon>
        <taxon>Magnoliopsida</taxon>
        <taxon>eudicotyledons</taxon>
        <taxon>Gunneridae</taxon>
        <taxon>Pentapetalae</taxon>
        <taxon>rosids</taxon>
        <taxon>fabids</taxon>
        <taxon>Malpighiales</taxon>
        <taxon>Euphorbiaceae</taxon>
        <taxon>Crotonoideae</taxon>
        <taxon>Jatropheae</taxon>
        <taxon>Jatropha</taxon>
    </lineage>
</organism>
<dbReference type="Proteomes" id="UP000027138">
    <property type="component" value="Unassembled WGS sequence"/>
</dbReference>
<evidence type="ECO:0000313" key="6">
    <source>
        <dbReference type="Proteomes" id="UP000027138"/>
    </source>
</evidence>
<dbReference type="EMBL" id="KK914782">
    <property type="protein sequence ID" value="KDP28659.1"/>
    <property type="molecule type" value="Genomic_DNA"/>
</dbReference>
<accession>A0A067KA23</accession>
<dbReference type="GO" id="GO:0005737">
    <property type="term" value="C:cytoplasm"/>
    <property type="evidence" value="ECO:0007669"/>
    <property type="project" value="TreeGrafter"/>
</dbReference>
<dbReference type="OrthoDB" id="77601at2759"/>
<dbReference type="InterPro" id="IPR000246">
    <property type="entry name" value="Peptidase_T2"/>
</dbReference>
<dbReference type="SUPFAM" id="SSF56235">
    <property type="entry name" value="N-terminal nucleophile aminohydrolases (Ntn hydrolases)"/>
    <property type="match status" value="1"/>
</dbReference>
<dbReference type="PANTHER" id="PTHR10188:SF8">
    <property type="entry name" value="THREONINE ASPARTASE 1"/>
    <property type="match status" value="1"/>
</dbReference>
<dbReference type="Pfam" id="PF01112">
    <property type="entry name" value="Asparaginase_2"/>
    <property type="match status" value="1"/>
</dbReference>
<gene>
    <name evidence="5" type="ORF">JCGZ_14430</name>
</gene>
<dbReference type="InterPro" id="IPR029055">
    <property type="entry name" value="Ntn_hydrolases_N"/>
</dbReference>
<feature type="active site" description="Nucleophile" evidence="2">
    <location>
        <position position="236"/>
    </location>
</feature>
<dbReference type="PANTHER" id="PTHR10188">
    <property type="entry name" value="L-ASPARAGINASE"/>
    <property type="match status" value="1"/>
</dbReference>